<dbReference type="SUPFAM" id="SSF51445">
    <property type="entry name" value="(Trans)glycosidases"/>
    <property type="match status" value="1"/>
</dbReference>
<dbReference type="PROSITE" id="PS00659">
    <property type="entry name" value="GLYCOSYL_HYDROL_F5"/>
    <property type="match status" value="1"/>
</dbReference>
<dbReference type="RefSeq" id="WP_079689417.1">
    <property type="nucleotide sequence ID" value="NZ_FUZU01000004.1"/>
</dbReference>
<proteinExistence type="predicted"/>
<evidence type="ECO:0000259" key="5">
    <source>
        <dbReference type="PROSITE" id="PS51175"/>
    </source>
</evidence>
<dbReference type="STRING" id="688867.SAMN05660236_4891"/>
<reference evidence="6 7" key="1">
    <citation type="submission" date="2017-02" db="EMBL/GenBank/DDBJ databases">
        <authorList>
            <person name="Peterson S.W."/>
        </authorList>
    </citation>
    <scope>NUCLEOTIDE SEQUENCE [LARGE SCALE GENOMIC DNA]</scope>
    <source>
        <strain evidence="6 7">DSM 25262</strain>
    </source>
</reference>
<feature type="domain" description="CBM6" evidence="5">
    <location>
        <begin position="746"/>
        <end position="877"/>
    </location>
</feature>
<dbReference type="InterPro" id="IPR006584">
    <property type="entry name" value="Cellulose-bd_IV"/>
</dbReference>
<gene>
    <name evidence="6" type="ORF">SAMN05660236_4891</name>
</gene>
<dbReference type="SUPFAM" id="SSF49785">
    <property type="entry name" value="Galactose-binding domain-like"/>
    <property type="match status" value="2"/>
</dbReference>
<dbReference type="AlphaFoldDB" id="A0A1T5MBA3"/>
<evidence type="ECO:0000259" key="4">
    <source>
        <dbReference type="PROSITE" id="PS50853"/>
    </source>
</evidence>
<dbReference type="Pfam" id="PF00150">
    <property type="entry name" value="Cellulase"/>
    <property type="match status" value="1"/>
</dbReference>
<dbReference type="InterPro" id="IPR005084">
    <property type="entry name" value="CBM6"/>
</dbReference>
<dbReference type="SMART" id="SM00606">
    <property type="entry name" value="CBD_IV"/>
    <property type="match status" value="1"/>
</dbReference>
<sequence length="970" mass="104819">MKTRRLYAPLKHCLFLIFFLVTLTLVHAQKPWLHVDGNQIKDPAGNPVTLRGVSVLPSEHQNECTTCNNKPLSEMIAWQSDASRGWYSRVLRLPVTTAKVKDPATSFATHIDPFVQQAIALNQYVIVDLHLVSNYDVNGSGGVKQQFVLDFWNYVAPRYANTPNVIFEVFNEPVNPDNWTSWKNYIQPVINAIRAVAPNNLILVGSPQWSTRVNNAVTDPILGSNLVYVYHIYPNQGAATATNLNAKFGNAANTIPVMLTEFGWNQDPNYSDGVTYGTTGGWGTPFRNYIDAHPWISWQGWIFDNFWKPQYFDWNWNLMAGENQGKFMQNWFFDMQNHNQPGGSGGTGTQTPFVAQTIPGKIQAEDFDNGNQDVAYHDTDLGNNGNTYRTSDVDIGTTTDVGGGHTIGYIVNGEWLEYTLSNVASGTYTISFRTASTSTQTGKSITAKLDGVTLGTVSPTNTGGWETWETLTLSGINITGGTNKVLRLEFGVGGFNLNHVEFSASGATTSTVVVNQQQNGNVWNAIGTFPFSAGSSGSVKIRTDATNGYVISDAVKFSKSGQPDIILDSENTAGINISGSWTTSTSNAGYIGSNYKHDGNTGKGSKSVTYTLTLSVEGDWTVSVIWTAGTNRASNVPIDIVHAAPVVDTTPPAAPAGLMAVASGSSQINLNWNDNTESDFSHYIVKRSTAAGGPYTQIATGINSSLYSDTGISGATTYYYIVTAVDNTGNQSGISNEASASTGTATSYEAENTSRWSNGATNSVTSNAGASAGNFVRLTSDGVGDFIEYTIPHTGTVSYILSLGFRAGPDQGTCQLYKDGAPIGSAIDLYSTTTEFKEVQIGSLTFYTGDQKIRFTVSGKNASSSGYQLTQDYIKLSTTAGARIAATTPYDKVTDPAIQVYPNPANASLMLNGLPVNSKITIHDRMGHVWMTLDSQDRSISIDIQKLKPGLHIIRIESGTQVYSTSFQKE</sequence>
<dbReference type="SUPFAM" id="SSF49265">
    <property type="entry name" value="Fibronectin type III"/>
    <property type="match status" value="1"/>
</dbReference>
<dbReference type="Proteomes" id="UP000190961">
    <property type="component" value="Unassembled WGS sequence"/>
</dbReference>
<protein>
    <submittedName>
        <fullName evidence="6">Por secretion system C-terminal sorting domain-containing protein</fullName>
    </submittedName>
</protein>
<dbReference type="Gene3D" id="2.60.120.260">
    <property type="entry name" value="Galactose-binding domain-like"/>
    <property type="match status" value="2"/>
</dbReference>
<keyword evidence="2" id="KW-0378">Hydrolase</keyword>
<dbReference type="CDD" id="cd00063">
    <property type="entry name" value="FN3"/>
    <property type="match status" value="1"/>
</dbReference>
<dbReference type="InterPro" id="IPR003961">
    <property type="entry name" value="FN3_dom"/>
</dbReference>
<keyword evidence="7" id="KW-1185">Reference proteome</keyword>
<dbReference type="InterPro" id="IPR036116">
    <property type="entry name" value="FN3_sf"/>
</dbReference>
<evidence type="ECO:0000313" key="7">
    <source>
        <dbReference type="Proteomes" id="UP000190961"/>
    </source>
</evidence>
<dbReference type="NCBIfam" id="TIGR04183">
    <property type="entry name" value="Por_Secre_tail"/>
    <property type="match status" value="1"/>
</dbReference>
<evidence type="ECO:0000256" key="2">
    <source>
        <dbReference type="ARBA" id="ARBA00022801"/>
    </source>
</evidence>
<dbReference type="GO" id="GO:0030246">
    <property type="term" value="F:carbohydrate binding"/>
    <property type="evidence" value="ECO:0007669"/>
    <property type="project" value="InterPro"/>
</dbReference>
<dbReference type="Gene3D" id="2.60.40.10">
    <property type="entry name" value="Immunoglobulins"/>
    <property type="match status" value="1"/>
</dbReference>
<dbReference type="InterPro" id="IPR008979">
    <property type="entry name" value="Galactose-bd-like_sf"/>
</dbReference>
<dbReference type="InterPro" id="IPR001547">
    <property type="entry name" value="Glyco_hydro_5"/>
</dbReference>
<dbReference type="GO" id="GO:0004553">
    <property type="term" value="F:hydrolase activity, hydrolyzing O-glycosyl compounds"/>
    <property type="evidence" value="ECO:0007669"/>
    <property type="project" value="InterPro"/>
</dbReference>
<organism evidence="6 7">
    <name type="scientific">Ohtaekwangia koreensis</name>
    <dbReference type="NCBI Taxonomy" id="688867"/>
    <lineage>
        <taxon>Bacteria</taxon>
        <taxon>Pseudomonadati</taxon>
        <taxon>Bacteroidota</taxon>
        <taxon>Cytophagia</taxon>
        <taxon>Cytophagales</taxon>
        <taxon>Fulvivirgaceae</taxon>
        <taxon>Ohtaekwangia</taxon>
    </lineage>
</organism>
<dbReference type="InterPro" id="IPR018087">
    <property type="entry name" value="Glyco_hydro_5_CS"/>
</dbReference>
<dbReference type="PANTHER" id="PTHR34142">
    <property type="entry name" value="ENDO-BETA-1,4-GLUCANASE A"/>
    <property type="match status" value="1"/>
</dbReference>
<evidence type="ECO:0000256" key="3">
    <source>
        <dbReference type="ARBA" id="ARBA00023295"/>
    </source>
</evidence>
<dbReference type="Pfam" id="PF18099">
    <property type="entry name" value="CBM_35_2"/>
    <property type="match status" value="1"/>
</dbReference>
<dbReference type="PROSITE" id="PS50853">
    <property type="entry name" value="FN3"/>
    <property type="match status" value="1"/>
</dbReference>
<dbReference type="Pfam" id="PF18962">
    <property type="entry name" value="Por_Secre_tail"/>
    <property type="match status" value="1"/>
</dbReference>
<feature type="domain" description="CBM6" evidence="5">
    <location>
        <begin position="360"/>
        <end position="503"/>
    </location>
</feature>
<dbReference type="PANTHER" id="PTHR34142:SF1">
    <property type="entry name" value="GLYCOSIDE HYDROLASE FAMILY 5 DOMAIN-CONTAINING PROTEIN"/>
    <property type="match status" value="1"/>
</dbReference>
<dbReference type="InterPro" id="IPR026444">
    <property type="entry name" value="Secre_tail"/>
</dbReference>
<dbReference type="InterPro" id="IPR041342">
    <property type="entry name" value="CBM35"/>
</dbReference>
<evidence type="ECO:0000256" key="1">
    <source>
        <dbReference type="ARBA" id="ARBA00022729"/>
    </source>
</evidence>
<dbReference type="GO" id="GO:0000272">
    <property type="term" value="P:polysaccharide catabolic process"/>
    <property type="evidence" value="ECO:0007669"/>
    <property type="project" value="InterPro"/>
</dbReference>
<keyword evidence="1" id="KW-0732">Signal</keyword>
<accession>A0A1T5MBA3</accession>
<feature type="domain" description="Fibronectin type-III" evidence="4">
    <location>
        <begin position="654"/>
        <end position="745"/>
    </location>
</feature>
<dbReference type="OrthoDB" id="9800955at2"/>
<name>A0A1T5MBA3_9BACT</name>
<dbReference type="InterPro" id="IPR013783">
    <property type="entry name" value="Ig-like_fold"/>
</dbReference>
<dbReference type="Pfam" id="PF25275">
    <property type="entry name" value="Golvesin_C"/>
    <property type="match status" value="2"/>
</dbReference>
<keyword evidence="3" id="KW-0326">Glycosidase</keyword>
<dbReference type="InterPro" id="IPR017853">
    <property type="entry name" value="GH"/>
</dbReference>
<dbReference type="EMBL" id="FUZU01000004">
    <property type="protein sequence ID" value="SKC85482.1"/>
    <property type="molecule type" value="Genomic_DNA"/>
</dbReference>
<evidence type="ECO:0000313" key="6">
    <source>
        <dbReference type="EMBL" id="SKC85482.1"/>
    </source>
</evidence>
<dbReference type="Gene3D" id="3.20.20.80">
    <property type="entry name" value="Glycosidases"/>
    <property type="match status" value="1"/>
</dbReference>
<dbReference type="InterPro" id="IPR033803">
    <property type="entry name" value="CBD-like_Golvesin-Xly"/>
</dbReference>
<dbReference type="PROSITE" id="PS51175">
    <property type="entry name" value="CBM6"/>
    <property type="match status" value="2"/>
</dbReference>
<dbReference type="CDD" id="cd04080">
    <property type="entry name" value="CBM6_cellulase-like"/>
    <property type="match status" value="1"/>
</dbReference>